<protein>
    <recommendedName>
        <fullName evidence="5">Carbonic anhydrase</fullName>
        <ecNumber evidence="5">4.2.1.1</ecNumber>
    </recommendedName>
    <alternativeName>
        <fullName evidence="5">Carbonate dehydratase</fullName>
    </alternativeName>
</protein>
<name>A0ABR1F3S9_9ASCO</name>
<dbReference type="Pfam" id="PF00484">
    <property type="entry name" value="Pro_CA"/>
    <property type="match status" value="1"/>
</dbReference>
<proteinExistence type="inferred from homology"/>
<evidence type="ECO:0000256" key="4">
    <source>
        <dbReference type="ARBA" id="ARBA00022833"/>
    </source>
</evidence>
<dbReference type="EC" id="4.2.1.1" evidence="5"/>
<keyword evidence="4 5" id="KW-0862">Zinc</keyword>
<dbReference type="Proteomes" id="UP001498771">
    <property type="component" value="Unassembled WGS sequence"/>
</dbReference>
<dbReference type="InterPro" id="IPR001765">
    <property type="entry name" value="Carbonic_anhydrase"/>
</dbReference>
<dbReference type="SUPFAM" id="SSF53056">
    <property type="entry name" value="beta-carbonic anhydrase, cab"/>
    <property type="match status" value="1"/>
</dbReference>
<keyword evidence="7" id="KW-1185">Reference proteome</keyword>
<comment type="caution">
    <text evidence="6">The sequence shown here is derived from an EMBL/GenBank/DDBJ whole genome shotgun (WGS) entry which is preliminary data.</text>
</comment>
<evidence type="ECO:0000256" key="5">
    <source>
        <dbReference type="RuleBase" id="RU003956"/>
    </source>
</evidence>
<reference evidence="6 7" key="1">
    <citation type="submission" date="2024-03" db="EMBL/GenBank/DDBJ databases">
        <title>Genome-scale model development and genomic sequencing of the oleaginous clade Lipomyces.</title>
        <authorList>
            <consortium name="Lawrence Berkeley National Laboratory"/>
            <person name="Czajka J.J."/>
            <person name="Han Y."/>
            <person name="Kim J."/>
            <person name="Mondo S.J."/>
            <person name="Hofstad B.A."/>
            <person name="Robles A."/>
            <person name="Haridas S."/>
            <person name="Riley R."/>
            <person name="LaButti K."/>
            <person name="Pangilinan J."/>
            <person name="Andreopoulos W."/>
            <person name="Lipzen A."/>
            <person name="Yan J."/>
            <person name="Wang M."/>
            <person name="Ng V."/>
            <person name="Grigoriev I.V."/>
            <person name="Spatafora J.W."/>
            <person name="Magnuson J.K."/>
            <person name="Baker S.E."/>
            <person name="Pomraning K.R."/>
        </authorList>
    </citation>
    <scope>NUCLEOTIDE SEQUENCE [LARGE SCALE GENOMIC DNA]</scope>
    <source>
        <strain evidence="6 7">Phaff 52-87</strain>
    </source>
</reference>
<dbReference type="InterPro" id="IPR036874">
    <property type="entry name" value="Carbonic_anhydrase_sf"/>
</dbReference>
<dbReference type="PANTHER" id="PTHR43175:SF3">
    <property type="entry name" value="CARBON DISULFIDE HYDROLASE"/>
    <property type="match status" value="1"/>
</dbReference>
<evidence type="ECO:0000256" key="1">
    <source>
        <dbReference type="ARBA" id="ARBA00001947"/>
    </source>
</evidence>
<keyword evidence="3" id="KW-0479">Metal-binding</keyword>
<dbReference type="SMART" id="SM00947">
    <property type="entry name" value="Pro_CA"/>
    <property type="match status" value="1"/>
</dbReference>
<evidence type="ECO:0000313" key="7">
    <source>
        <dbReference type="Proteomes" id="UP001498771"/>
    </source>
</evidence>
<dbReference type="Gene3D" id="3.40.1050.10">
    <property type="entry name" value="Carbonic anhydrase"/>
    <property type="match status" value="1"/>
</dbReference>
<organism evidence="6 7">
    <name type="scientific">Myxozyma melibiosi</name>
    <dbReference type="NCBI Taxonomy" id="54550"/>
    <lineage>
        <taxon>Eukaryota</taxon>
        <taxon>Fungi</taxon>
        <taxon>Dikarya</taxon>
        <taxon>Ascomycota</taxon>
        <taxon>Saccharomycotina</taxon>
        <taxon>Lipomycetes</taxon>
        <taxon>Lipomycetales</taxon>
        <taxon>Lipomycetaceae</taxon>
        <taxon>Myxozyma</taxon>
    </lineage>
</organism>
<dbReference type="CDD" id="cd03379">
    <property type="entry name" value="beta_CA_cladeD"/>
    <property type="match status" value="1"/>
</dbReference>
<dbReference type="EMBL" id="JBBJBU010000008">
    <property type="protein sequence ID" value="KAK7204481.1"/>
    <property type="molecule type" value="Genomic_DNA"/>
</dbReference>
<accession>A0ABR1F3S9</accession>
<sequence length="169" mass="18843">MTATTETKIIKEVTAANAKYAASFTKGSLPLPPGRKFTVVTCMDARLDPAKALGLEEGDAHVIRNAGGRAKDALRSVIISQQLLGTEEVLVIHHTDCGMLTFKDEELHEIVKERFGNEEYHEFLSFPDLEKSVKDDVEFLRESKVIKSEIPISGWIYEVETGKIRPVKN</sequence>
<comment type="catalytic activity">
    <reaction evidence="5">
        <text>hydrogencarbonate + H(+) = CO2 + H2O</text>
        <dbReference type="Rhea" id="RHEA:10748"/>
        <dbReference type="ChEBI" id="CHEBI:15377"/>
        <dbReference type="ChEBI" id="CHEBI:15378"/>
        <dbReference type="ChEBI" id="CHEBI:16526"/>
        <dbReference type="ChEBI" id="CHEBI:17544"/>
        <dbReference type="EC" id="4.2.1.1"/>
    </reaction>
</comment>
<evidence type="ECO:0000256" key="3">
    <source>
        <dbReference type="ARBA" id="ARBA00022723"/>
    </source>
</evidence>
<dbReference type="PANTHER" id="PTHR43175">
    <property type="entry name" value="CARBONIC ANHYDRASE"/>
    <property type="match status" value="1"/>
</dbReference>
<comment type="function">
    <text evidence="5">Reversible hydration of carbon dioxide.</text>
</comment>
<comment type="similarity">
    <text evidence="2 5">Belongs to the beta-class carbonic anhydrase family.</text>
</comment>
<gene>
    <name evidence="6" type="ORF">BZA70DRAFT_290443</name>
</gene>
<evidence type="ECO:0000256" key="2">
    <source>
        <dbReference type="ARBA" id="ARBA00006217"/>
    </source>
</evidence>
<comment type="cofactor">
    <cofactor evidence="1">
        <name>Zn(2+)</name>
        <dbReference type="ChEBI" id="CHEBI:29105"/>
    </cofactor>
</comment>
<dbReference type="GeneID" id="90039720"/>
<evidence type="ECO:0000313" key="6">
    <source>
        <dbReference type="EMBL" id="KAK7204481.1"/>
    </source>
</evidence>
<dbReference type="RefSeq" id="XP_064767514.1">
    <property type="nucleotide sequence ID" value="XM_064914208.1"/>
</dbReference>
<keyword evidence="5" id="KW-0456">Lyase</keyword>